<proteinExistence type="inferred from homology"/>
<dbReference type="OrthoDB" id="1746530at2759"/>
<dbReference type="InterPro" id="IPR038846">
    <property type="entry name" value="RPC9"/>
</dbReference>
<comment type="similarity">
    <text evidence="2">Belongs to the eukaryotic RPC9 RNA polymerase subunit family.</text>
</comment>
<dbReference type="InterPro" id="IPR005574">
    <property type="entry name" value="Rpb4/RPC9"/>
</dbReference>
<keyword evidence="4" id="KW-0240">DNA-directed RNA polymerase</keyword>
<evidence type="ECO:0000256" key="1">
    <source>
        <dbReference type="ARBA" id="ARBA00004123"/>
    </source>
</evidence>
<evidence type="ECO:0000256" key="5">
    <source>
        <dbReference type="ARBA" id="ARBA00023163"/>
    </source>
</evidence>
<protein>
    <recommendedName>
        <fullName evidence="3">DNA-directed RNA polymerase III subunit RPC9</fullName>
    </recommendedName>
</protein>
<dbReference type="Gene3D" id="1.20.1250.40">
    <property type="match status" value="1"/>
</dbReference>
<dbReference type="GO" id="GO:0006384">
    <property type="term" value="P:transcription initiation at RNA polymerase III promoter"/>
    <property type="evidence" value="ECO:0007669"/>
    <property type="project" value="InterPro"/>
</dbReference>
<dbReference type="GO" id="GO:0000166">
    <property type="term" value="F:nucleotide binding"/>
    <property type="evidence" value="ECO:0007669"/>
    <property type="project" value="InterPro"/>
</dbReference>
<dbReference type="SUPFAM" id="SSF47819">
    <property type="entry name" value="HRDC-like"/>
    <property type="match status" value="1"/>
</dbReference>
<dbReference type="EMBL" id="KV453849">
    <property type="protein sequence ID" value="ODV86609.1"/>
    <property type="molecule type" value="Genomic_DNA"/>
</dbReference>
<gene>
    <name evidence="7" type="ORF">CANARDRAFT_27036</name>
</gene>
<dbReference type="STRING" id="983967.A0A1E4T4C8"/>
<keyword evidence="5" id="KW-0804">Transcription</keyword>
<evidence type="ECO:0000256" key="4">
    <source>
        <dbReference type="ARBA" id="ARBA00022478"/>
    </source>
</evidence>
<comment type="subcellular location">
    <subcellularLocation>
        <location evidence="1">Nucleus</location>
    </subcellularLocation>
</comment>
<sequence length="196" mass="22558">MKIEVSRDNLLSNFEVYEHLKLIQSENNWNFTLGGEDGKSQKKKKRTSHLIDLEMITRDLSNYLVKTGSSNTTNVNSVVQLMLGLNQYSLEKIEKLEILNSLPRSIVTLYSIIEECDQRFSGEDCEAILALVQENFPLPDDEQIIDQDEGEELDASNMDIDEEEVQGDYYGEDIVEEEFEQETYTRKTGDEVTIED</sequence>
<reference evidence="8" key="1">
    <citation type="submission" date="2016-04" db="EMBL/GenBank/DDBJ databases">
        <title>Comparative genomics of biotechnologically important yeasts.</title>
        <authorList>
            <consortium name="DOE Joint Genome Institute"/>
            <person name="Riley R."/>
            <person name="Haridas S."/>
            <person name="Wolfe K.H."/>
            <person name="Lopes M.R."/>
            <person name="Hittinger C.T."/>
            <person name="Goker M."/>
            <person name="Salamov A."/>
            <person name="Wisecaver J."/>
            <person name="Long T.M."/>
            <person name="Aerts A.L."/>
            <person name="Barry K."/>
            <person name="Choi C."/>
            <person name="Clum A."/>
            <person name="Coughlan A.Y."/>
            <person name="Deshpande S."/>
            <person name="Douglass A.P."/>
            <person name="Hanson S.J."/>
            <person name="Klenk H.-P."/>
            <person name="Labutti K."/>
            <person name="Lapidus A."/>
            <person name="Lindquist E."/>
            <person name="Lipzen A."/>
            <person name="Meier-Kolthoff J.P."/>
            <person name="Ohm R.A."/>
            <person name="Otillar R.P."/>
            <person name="Pangilinan J."/>
            <person name="Peng Y."/>
            <person name="Rokas A."/>
            <person name="Rosa C.A."/>
            <person name="Scheuner C."/>
            <person name="Sibirny A.A."/>
            <person name="Slot J.C."/>
            <person name="Stielow J.B."/>
            <person name="Sun H."/>
            <person name="Kurtzman C.P."/>
            <person name="Blackwell M."/>
            <person name="Grigoriev I.V."/>
            <person name="Jeffries T.W."/>
        </authorList>
    </citation>
    <scope>NUCLEOTIDE SEQUENCE [LARGE SCALE GENOMIC DNA]</scope>
    <source>
        <strain evidence="8">NRRL YB-2248</strain>
    </source>
</reference>
<evidence type="ECO:0000313" key="7">
    <source>
        <dbReference type="EMBL" id="ODV86609.1"/>
    </source>
</evidence>
<organism evidence="7 8">
    <name type="scientific">[Candida] arabinofermentans NRRL YB-2248</name>
    <dbReference type="NCBI Taxonomy" id="983967"/>
    <lineage>
        <taxon>Eukaryota</taxon>
        <taxon>Fungi</taxon>
        <taxon>Dikarya</taxon>
        <taxon>Ascomycota</taxon>
        <taxon>Saccharomycotina</taxon>
        <taxon>Pichiomycetes</taxon>
        <taxon>Pichiales</taxon>
        <taxon>Pichiaceae</taxon>
        <taxon>Ogataea</taxon>
        <taxon>Ogataea/Candida clade</taxon>
    </lineage>
</organism>
<dbReference type="InterPro" id="IPR038324">
    <property type="entry name" value="Rpb4/RPC9_sf"/>
</dbReference>
<evidence type="ECO:0000256" key="6">
    <source>
        <dbReference type="ARBA" id="ARBA00023242"/>
    </source>
</evidence>
<dbReference type="InterPro" id="IPR010997">
    <property type="entry name" value="HRDC-like_sf"/>
</dbReference>
<dbReference type="PANTHER" id="PTHR15561:SF0">
    <property type="entry name" value="DNA-DIRECTED RNA POLYMERASE III SUBUNIT RPC9"/>
    <property type="match status" value="1"/>
</dbReference>
<dbReference type="PANTHER" id="PTHR15561">
    <property type="entry name" value="CALCITONIN GENE-RELATED PEPTIDE-RECEPTOR COMPONENT PROTEIN"/>
    <property type="match status" value="1"/>
</dbReference>
<dbReference type="Proteomes" id="UP000094801">
    <property type="component" value="Unassembled WGS sequence"/>
</dbReference>
<dbReference type="AlphaFoldDB" id="A0A1E4T4C8"/>
<evidence type="ECO:0000256" key="3">
    <source>
        <dbReference type="ARBA" id="ARBA00016672"/>
    </source>
</evidence>
<evidence type="ECO:0000256" key="2">
    <source>
        <dbReference type="ARBA" id="ARBA00006898"/>
    </source>
</evidence>
<keyword evidence="8" id="KW-1185">Reference proteome</keyword>
<dbReference type="GO" id="GO:0005666">
    <property type="term" value="C:RNA polymerase III complex"/>
    <property type="evidence" value="ECO:0007669"/>
    <property type="project" value="InterPro"/>
</dbReference>
<evidence type="ECO:0000313" key="8">
    <source>
        <dbReference type="Proteomes" id="UP000094801"/>
    </source>
</evidence>
<name>A0A1E4T4C8_9ASCO</name>
<accession>A0A1E4T4C8</accession>
<dbReference type="Pfam" id="PF03874">
    <property type="entry name" value="RNA_pol_Rpb4"/>
    <property type="match status" value="1"/>
</dbReference>
<keyword evidence="6" id="KW-0539">Nucleus</keyword>